<organism evidence="1">
    <name type="scientific">Flavobacterium columnare</name>
    <dbReference type="NCBI Taxonomy" id="996"/>
    <lineage>
        <taxon>Bacteria</taxon>
        <taxon>Pseudomonadati</taxon>
        <taxon>Bacteroidota</taxon>
        <taxon>Flavobacteriia</taxon>
        <taxon>Flavobacteriales</taxon>
        <taxon>Flavobacteriaceae</taxon>
        <taxon>Flavobacterium</taxon>
    </lineage>
</organism>
<proteinExistence type="predicted"/>
<dbReference type="AlphaFoldDB" id="A0AA94JMD9"/>
<dbReference type="RefSeq" id="WP_088418859.1">
    <property type="nucleotide sequence ID" value="NZ_CP185773.1"/>
</dbReference>
<gene>
    <name evidence="1" type="ORF">EJB19_12340</name>
</gene>
<dbReference type="EMBL" id="RWGX01000005">
    <property type="protein sequence ID" value="RVU87130.1"/>
    <property type="molecule type" value="Genomic_DNA"/>
</dbReference>
<evidence type="ECO:0000313" key="1">
    <source>
        <dbReference type="EMBL" id="RVU87130.1"/>
    </source>
</evidence>
<protein>
    <submittedName>
        <fullName evidence="1">Uncharacterized protein</fullName>
    </submittedName>
</protein>
<dbReference type="GeneID" id="56895739"/>
<name>A0AA94JMD9_9FLAO</name>
<sequence length="133" mass="15381">MMPYNETYTLFLNLVKESIANKTFAKLTLAKTIGKPELQNIYIKVTLVENQLKLLITHKIYKEGLQEIEKIVDLTELENETIPYIQKPFMSLLLFTSEADITMKINKKRVASIIEQPPTFKNADPLFLTLSFK</sequence>
<accession>A0AA94JMD9</accession>
<comment type="caution">
    <text evidence="1">The sequence shown here is derived from an EMBL/GenBank/DDBJ whole genome shotgun (WGS) entry which is preliminary data.</text>
</comment>
<reference evidence="1" key="1">
    <citation type="submission" date="2018-12" db="EMBL/GenBank/DDBJ databases">
        <title>Draft genome sequence of Flaovobacterium columnare BGFS27 isolated from channel catfish in Alabama.</title>
        <authorList>
            <person name="Cai W."/>
            <person name="Arias C."/>
        </authorList>
    </citation>
    <scope>NUCLEOTIDE SEQUENCE [LARGE SCALE GENOMIC DNA]</scope>
    <source>
        <strain evidence="1">BGFS27</strain>
    </source>
</reference>